<protein>
    <submittedName>
        <fullName evidence="8">Deoxyribonuclease</fullName>
    </submittedName>
</protein>
<dbReference type="RefSeq" id="YP_009253975.1">
    <property type="nucleotide sequence ID" value="NC_030200.1"/>
</dbReference>
<evidence type="ECO:0000256" key="2">
    <source>
        <dbReference type="ARBA" id="ARBA00022581"/>
    </source>
</evidence>
<gene>
    <name evidence="8" type="primary">U70</name>
</gene>
<dbReference type="InterPro" id="IPR011335">
    <property type="entry name" value="Restrct_endonuc-II-like"/>
</dbReference>
<keyword evidence="4" id="KW-0255">Endonuclease</keyword>
<accession>A0A191S3T5</accession>
<proteinExistence type="inferred from homology"/>
<dbReference type="EMBL" id="KU351741">
    <property type="protein sequence ID" value="ANC96545.1"/>
    <property type="molecule type" value="Genomic_DNA"/>
</dbReference>
<keyword evidence="1" id="KW-1048">Host nucleus</keyword>
<dbReference type="OrthoDB" id="4574at10239"/>
<keyword evidence="3" id="KW-0540">Nuclease</keyword>
<dbReference type="Gene3D" id="1.20.120.860">
    <property type="entry name" value="Herpesvirus alkaline exonuclease, N-terminal domain"/>
    <property type="match status" value="1"/>
</dbReference>
<evidence type="ECO:0000313" key="8">
    <source>
        <dbReference type="EMBL" id="ANC96545.1"/>
    </source>
</evidence>
<dbReference type="PRINTS" id="PR00924">
    <property type="entry name" value="ALKEXNUCLASE"/>
</dbReference>
<dbReference type="HAMAP" id="MF_04009">
    <property type="entry name" value="HSV_AN"/>
    <property type="match status" value="1"/>
</dbReference>
<keyword evidence="6" id="KW-0269">Exonuclease</keyword>
<keyword evidence="5" id="KW-0378">Hydrolase</keyword>
<dbReference type="Proteomes" id="UP000202843">
    <property type="component" value="Segment"/>
</dbReference>
<keyword evidence="9" id="KW-1185">Reference proteome</keyword>
<keyword evidence="2" id="KW-0945">Host-virus interaction</keyword>
<evidence type="ECO:0000256" key="3">
    <source>
        <dbReference type="ARBA" id="ARBA00022722"/>
    </source>
</evidence>
<name>A0A191S3T5_9BETA</name>
<evidence type="ECO:0000256" key="7">
    <source>
        <dbReference type="ARBA" id="ARBA00023200"/>
    </source>
</evidence>
<dbReference type="GO" id="GO:0003677">
    <property type="term" value="F:DNA binding"/>
    <property type="evidence" value="ECO:0007669"/>
    <property type="project" value="InterPro"/>
</dbReference>
<dbReference type="InterPro" id="IPR034720">
    <property type="entry name" value="Viral_alk_exo"/>
</dbReference>
<evidence type="ECO:0000256" key="4">
    <source>
        <dbReference type="ARBA" id="ARBA00022759"/>
    </source>
</evidence>
<dbReference type="SUPFAM" id="SSF52980">
    <property type="entry name" value="Restriction endonuclease-like"/>
    <property type="match status" value="1"/>
</dbReference>
<dbReference type="InterPro" id="IPR001616">
    <property type="entry name" value="Herpes_alk_exo"/>
</dbReference>
<reference evidence="8 9" key="1">
    <citation type="journal article" date="2016" name="J. Virol.">
        <title>Complete Unique Genome Sequence, Expression Profile, and Salivary Gland Tissue Tropism of the Herpesvirus 7 Homolog in Pigtailed Macaques.</title>
        <authorList>
            <person name="Staheli J.P."/>
            <person name="Dyen M.R."/>
            <person name="Basom R."/>
            <person name="Fitzgibbon M."/>
            <person name="Barcy S."/>
        </authorList>
    </citation>
    <scope>NUCLEOTIDE SEQUENCE [LARGE SCALE GENOMIC DNA]</scope>
</reference>
<keyword evidence="7" id="KW-1035">Host cytoplasm</keyword>
<dbReference type="KEGG" id="vg:27912102"/>
<dbReference type="GO" id="GO:0004527">
    <property type="term" value="F:exonuclease activity"/>
    <property type="evidence" value="ECO:0007669"/>
    <property type="project" value="UniProtKB-KW"/>
</dbReference>
<evidence type="ECO:0000256" key="6">
    <source>
        <dbReference type="ARBA" id="ARBA00022839"/>
    </source>
</evidence>
<dbReference type="Pfam" id="PF01771">
    <property type="entry name" value="Viral_alk_exo"/>
    <property type="match status" value="1"/>
</dbReference>
<evidence type="ECO:0000256" key="5">
    <source>
        <dbReference type="ARBA" id="ARBA00022801"/>
    </source>
</evidence>
<dbReference type="GO" id="GO:0004519">
    <property type="term" value="F:endonuclease activity"/>
    <property type="evidence" value="ECO:0007669"/>
    <property type="project" value="UniProtKB-KW"/>
</dbReference>
<dbReference type="GeneID" id="27912102"/>
<evidence type="ECO:0000256" key="1">
    <source>
        <dbReference type="ARBA" id="ARBA00022562"/>
    </source>
</evidence>
<evidence type="ECO:0000313" key="9">
    <source>
        <dbReference type="Proteomes" id="UP000202843"/>
    </source>
</evidence>
<organism evidence="8 9">
    <name type="scientific">macacine betaherpesvirus 9</name>
    <dbReference type="NCBI Taxonomy" id="2560568"/>
    <lineage>
        <taxon>Viruses</taxon>
        <taxon>Duplodnaviria</taxon>
        <taxon>Heunggongvirae</taxon>
        <taxon>Peploviricota</taxon>
        <taxon>Herviviricetes</taxon>
        <taxon>Herpesvirales</taxon>
        <taxon>Orthoherpesviridae</taxon>
        <taxon>Betaherpesvirinae</taxon>
        <taxon>Roseolovirus</taxon>
        <taxon>Roseolovirus macacinebeta9</taxon>
    </lineage>
</organism>
<sequence length="480" mass="56369">MAMDYSQISYNLISILNEESVYLFLIDKFNNLKISNKKITFNFIRLCYTYYVLIKYNSSFKDSVLARSFVDYMQQNVESLTNKNVKITDLYCNVYHRLQNISPRIIKTMFKILERETRGQYKNPLWHAMRKNCITASKIYDIYISKSFVDMQENVYRGEAALYGIKHETIIQHLVSVFFTKIQFPTETLGLLLDPSSGVFGASIDLYYGIDFTEDNLIEVNNKISIFELKFRFKYLRDKNDVFVIELLKNPSEKTLSNFILSHQVPAIEFRENGKIPSAREYLISHNSLYDSGKKRRSCSVPRDLADDITRLIILNEKNLSTVLVFDVIKDSILNTLSVFQKAKFTIDAFINPRHRYYFQSILQQYVMTQFYIQDHNNPEYIQQKNVPLIYIVSAIFRQRDEAEKSYRLLIENTEYIDEEIPLLLLITPISVDAKFTSRVISDICSIWEKNITRQTNLEIWAQSAVRQYMMACLAKPKTP</sequence>